<dbReference type="SUPFAM" id="SSF55486">
    <property type="entry name" value="Metalloproteases ('zincins'), catalytic domain"/>
    <property type="match status" value="1"/>
</dbReference>
<keyword evidence="4" id="KW-0472">Membrane</keyword>
<sequence>MRPGSAVTNPLGVESLHNGPMRLASARLVLLLAVALVASGCTQLVDGRPVAGQVVTKDGVDPSFIRGTDGGPIDRLAATAITDVDKFWQETFPAAFGKPWEPVDGGIYSVDTSDPAAKPPPCTEKASDVEGNAFYCPSADAIAWDRAALLPVLKDRFGDAAVVIVLAHEMGHAVQRRMGITPEAERRDPDKYPTILTEAMADCFAGAFIKWVNDGKSEHLDIGTDTLDSALGALITFKDPVGTSPDDRSAHGNAFDRVSAFQDGYLKDAKFCGAMTVQNRPFTQQSFRSVDDRDRGGNLPFDEMLESIAPDLNNYYKALVATKGATWTEPKATTVREEPTCSGDQGPVAFCPKDKAIEVDVAEDLPELHAKIGDYATGVLLASRYGLAARQAAGLKTDGEEAAEGALCLAGAYTREVFTREQGFGLSPGDLDEAVQVLLAYDYAARDASGRNAVDPGFKRVDLFRNGVFTGVKACGF</sequence>
<dbReference type="Proteomes" id="UP000272729">
    <property type="component" value="Unassembled WGS sequence"/>
</dbReference>
<accession>A0A495XGI0</accession>
<dbReference type="AlphaFoldDB" id="A0A495XGI0"/>
<evidence type="ECO:0000256" key="2">
    <source>
        <dbReference type="ARBA" id="ARBA00022692"/>
    </source>
</evidence>
<protein>
    <submittedName>
        <fullName evidence="5">Putative metalloprotease</fullName>
    </submittedName>
</protein>
<keyword evidence="5" id="KW-0378">Hydrolase</keyword>
<gene>
    <name evidence="5" type="ORF">DFJ66_6143</name>
</gene>
<keyword evidence="2" id="KW-0812">Transmembrane</keyword>
<dbReference type="GO" id="GO:0016020">
    <property type="term" value="C:membrane"/>
    <property type="evidence" value="ECO:0007669"/>
    <property type="project" value="UniProtKB-SubCell"/>
</dbReference>
<keyword evidence="5" id="KW-0482">Metalloprotease</keyword>
<evidence type="ECO:0000313" key="6">
    <source>
        <dbReference type="Proteomes" id="UP000272729"/>
    </source>
</evidence>
<keyword evidence="3" id="KW-1133">Transmembrane helix</keyword>
<dbReference type="InterPro" id="IPR007343">
    <property type="entry name" value="Uncharacterised_pept_Zn_put"/>
</dbReference>
<keyword evidence="5" id="KW-0645">Protease</keyword>
<proteinExistence type="predicted"/>
<dbReference type="GO" id="GO:0006508">
    <property type="term" value="P:proteolysis"/>
    <property type="evidence" value="ECO:0007669"/>
    <property type="project" value="UniProtKB-KW"/>
</dbReference>
<comment type="caution">
    <text evidence="5">The sequence shown here is derived from an EMBL/GenBank/DDBJ whole genome shotgun (WGS) entry which is preliminary data.</text>
</comment>
<evidence type="ECO:0000256" key="1">
    <source>
        <dbReference type="ARBA" id="ARBA00004167"/>
    </source>
</evidence>
<dbReference type="PANTHER" id="PTHR30168:SF0">
    <property type="entry name" value="INNER MEMBRANE PROTEIN"/>
    <property type="match status" value="1"/>
</dbReference>
<dbReference type="PANTHER" id="PTHR30168">
    <property type="entry name" value="PUTATIVE MEMBRANE PROTEIN YPFJ"/>
    <property type="match status" value="1"/>
</dbReference>
<dbReference type="EMBL" id="RBXR01000001">
    <property type="protein sequence ID" value="RKT72819.1"/>
    <property type="molecule type" value="Genomic_DNA"/>
</dbReference>
<evidence type="ECO:0000256" key="3">
    <source>
        <dbReference type="ARBA" id="ARBA00022989"/>
    </source>
</evidence>
<evidence type="ECO:0000256" key="4">
    <source>
        <dbReference type="ARBA" id="ARBA00023136"/>
    </source>
</evidence>
<comment type="subcellular location">
    <subcellularLocation>
        <location evidence="1">Membrane</location>
        <topology evidence="1">Single-pass membrane protein</topology>
    </subcellularLocation>
</comment>
<name>A0A495XGI0_9PSEU</name>
<dbReference type="Pfam" id="PF04228">
    <property type="entry name" value="Zn_peptidase"/>
    <property type="match status" value="1"/>
</dbReference>
<keyword evidence="6" id="KW-1185">Reference proteome</keyword>
<organism evidence="5 6">
    <name type="scientific">Saccharothrix variisporea</name>
    <dbReference type="NCBI Taxonomy" id="543527"/>
    <lineage>
        <taxon>Bacteria</taxon>
        <taxon>Bacillati</taxon>
        <taxon>Actinomycetota</taxon>
        <taxon>Actinomycetes</taxon>
        <taxon>Pseudonocardiales</taxon>
        <taxon>Pseudonocardiaceae</taxon>
        <taxon>Saccharothrix</taxon>
    </lineage>
</organism>
<evidence type="ECO:0000313" key="5">
    <source>
        <dbReference type="EMBL" id="RKT72819.1"/>
    </source>
</evidence>
<dbReference type="GO" id="GO:0008237">
    <property type="term" value="F:metallopeptidase activity"/>
    <property type="evidence" value="ECO:0007669"/>
    <property type="project" value="UniProtKB-KW"/>
</dbReference>
<reference evidence="5 6" key="1">
    <citation type="submission" date="2018-10" db="EMBL/GenBank/DDBJ databases">
        <title>Sequencing the genomes of 1000 actinobacteria strains.</title>
        <authorList>
            <person name="Klenk H.-P."/>
        </authorList>
    </citation>
    <scope>NUCLEOTIDE SEQUENCE [LARGE SCALE GENOMIC DNA]</scope>
    <source>
        <strain evidence="5 6">DSM 43911</strain>
    </source>
</reference>